<dbReference type="Proteomes" id="UP000062833">
    <property type="component" value="Chromosome"/>
</dbReference>
<gene>
    <name evidence="1" type="ORF">AOC05_05825</name>
</gene>
<dbReference type="RefSeq" id="WP_062006425.1">
    <property type="nucleotide sequence ID" value="NZ_CP012677.1"/>
</dbReference>
<organism evidence="1 2">
    <name type="scientific">Arthrobacter alpinus</name>
    <dbReference type="NCBI Taxonomy" id="656366"/>
    <lineage>
        <taxon>Bacteria</taxon>
        <taxon>Bacillati</taxon>
        <taxon>Actinomycetota</taxon>
        <taxon>Actinomycetes</taxon>
        <taxon>Micrococcales</taxon>
        <taxon>Micrococcaceae</taxon>
        <taxon>Arthrobacter</taxon>
    </lineage>
</organism>
<dbReference type="PATRIC" id="fig|656366.3.peg.1244"/>
<evidence type="ECO:0000313" key="2">
    <source>
        <dbReference type="Proteomes" id="UP000062833"/>
    </source>
</evidence>
<dbReference type="OrthoDB" id="4954138at2"/>
<name>A0A0M4QPC0_9MICC</name>
<accession>A0A0M4QPC0</accession>
<reference evidence="2" key="1">
    <citation type="submission" date="2015-09" db="EMBL/GenBank/DDBJ databases">
        <title>Complete genome of Arthrobacter alpinus strain R3.8.</title>
        <authorList>
            <person name="See-Too W.S."/>
            <person name="Chan K.G."/>
        </authorList>
    </citation>
    <scope>NUCLEOTIDE SEQUENCE [LARGE SCALE GENOMIC DNA]</scope>
    <source>
        <strain evidence="2">R3.8</strain>
    </source>
</reference>
<dbReference type="Gene3D" id="1.20.5.2950">
    <property type="match status" value="1"/>
</dbReference>
<sequence length="144" mass="14646">MTRLSVLDRFRPVGAPGAAGRSGVPAVDGQGPAAELAPVFAALASEVQACEELVEAARRQVGHDLAAARTQAAAIVSQARLDAGAARAVAAAGVEQESGDREALMMEHARREAAAVEESGMARIPDVVGRVIDALLAPDIAGTK</sequence>
<dbReference type="AlphaFoldDB" id="A0A0M4QPC0"/>
<evidence type="ECO:0000313" key="1">
    <source>
        <dbReference type="EMBL" id="ALE91966.1"/>
    </source>
</evidence>
<dbReference type="KEGG" id="aaq:AOC05_05825"/>
<dbReference type="EMBL" id="CP012677">
    <property type="protein sequence ID" value="ALE91966.1"/>
    <property type="molecule type" value="Genomic_DNA"/>
</dbReference>
<proteinExistence type="predicted"/>
<keyword evidence="2" id="KW-1185">Reference proteome</keyword>
<protein>
    <submittedName>
        <fullName evidence="1">Uncharacterized protein</fullName>
    </submittedName>
</protein>